<sequence>MRLSVQRNVNLTLPTVPGSPSSTKAVLLRPGSPTLGLVRTSEPDIFGPELALGASSSQEGSYLIPSSDTRPARVKFDIANMPSTRMHRRTLSGQLVSLSTSASNPDFQAQASASSSAPLVSGSSLASSSAALQQGKPSKANKLRKPLLSRTRSCSPPKTDDYHLTLRVLNKAHQRDPYDPVTLFMRGWAKMRVGDQGGAKADLDMAMELDPSDRFGHGRRLQRALKPWWRRGISC</sequence>
<gene>
    <name evidence="2" type="ORF">WJX72_005113</name>
</gene>
<evidence type="ECO:0000256" key="1">
    <source>
        <dbReference type="SAM" id="MobiDB-lite"/>
    </source>
</evidence>
<dbReference type="InterPro" id="IPR011990">
    <property type="entry name" value="TPR-like_helical_dom_sf"/>
</dbReference>
<evidence type="ECO:0000313" key="2">
    <source>
        <dbReference type="EMBL" id="KAK9807640.1"/>
    </source>
</evidence>
<feature type="region of interest" description="Disordered" evidence="1">
    <location>
        <begin position="128"/>
        <end position="160"/>
    </location>
</feature>
<reference evidence="2 3" key="1">
    <citation type="journal article" date="2024" name="Nat. Commun.">
        <title>Phylogenomics reveals the evolutionary origins of lichenization in chlorophyte algae.</title>
        <authorList>
            <person name="Puginier C."/>
            <person name="Libourel C."/>
            <person name="Otte J."/>
            <person name="Skaloud P."/>
            <person name="Haon M."/>
            <person name="Grisel S."/>
            <person name="Petersen M."/>
            <person name="Berrin J.G."/>
            <person name="Delaux P.M."/>
            <person name="Dal Grande F."/>
            <person name="Keller J."/>
        </authorList>
    </citation>
    <scope>NUCLEOTIDE SEQUENCE [LARGE SCALE GENOMIC DNA]</scope>
    <source>
        <strain evidence="2 3">SAG 2043</strain>
    </source>
</reference>
<dbReference type="Proteomes" id="UP001489004">
    <property type="component" value="Unassembled WGS sequence"/>
</dbReference>
<dbReference type="AlphaFoldDB" id="A0AAW1PCU0"/>
<organism evidence="2 3">
    <name type="scientific">[Myrmecia] bisecta</name>
    <dbReference type="NCBI Taxonomy" id="41462"/>
    <lineage>
        <taxon>Eukaryota</taxon>
        <taxon>Viridiplantae</taxon>
        <taxon>Chlorophyta</taxon>
        <taxon>core chlorophytes</taxon>
        <taxon>Trebouxiophyceae</taxon>
        <taxon>Trebouxiales</taxon>
        <taxon>Trebouxiaceae</taxon>
        <taxon>Myrmecia</taxon>
    </lineage>
</organism>
<accession>A0AAW1PCU0</accession>
<evidence type="ECO:0000313" key="3">
    <source>
        <dbReference type="Proteomes" id="UP001489004"/>
    </source>
</evidence>
<name>A0AAW1PCU0_9CHLO</name>
<dbReference type="SUPFAM" id="SSF48452">
    <property type="entry name" value="TPR-like"/>
    <property type="match status" value="1"/>
</dbReference>
<dbReference type="Gene3D" id="1.25.40.10">
    <property type="entry name" value="Tetratricopeptide repeat domain"/>
    <property type="match status" value="1"/>
</dbReference>
<keyword evidence="3" id="KW-1185">Reference proteome</keyword>
<protein>
    <submittedName>
        <fullName evidence="2">Uncharacterized protein</fullName>
    </submittedName>
</protein>
<proteinExistence type="predicted"/>
<comment type="caution">
    <text evidence="2">The sequence shown here is derived from an EMBL/GenBank/DDBJ whole genome shotgun (WGS) entry which is preliminary data.</text>
</comment>
<dbReference type="EMBL" id="JALJOR010000012">
    <property type="protein sequence ID" value="KAK9807640.1"/>
    <property type="molecule type" value="Genomic_DNA"/>
</dbReference>